<dbReference type="AlphaFoldDB" id="A0AAU9ALM7"/>
<dbReference type="RefSeq" id="WP_083382374.1">
    <property type="nucleotide sequence ID" value="NZ_AP014940.1"/>
</dbReference>
<reference evidence="4 5" key="1">
    <citation type="journal article" date="2017" name="DNA Res.">
        <title>Complete genome sequence and expression profile of the commercial lytic enzyme producer Lysobacter enzymogenes M497-1.</title>
        <authorList>
            <person name="Takami H."/>
            <person name="Toyoda A."/>
            <person name="Uchiyama I."/>
            <person name="Itoh T."/>
            <person name="Takaki Y."/>
            <person name="Arai W."/>
            <person name="Nishi S."/>
            <person name="Kawai M."/>
            <person name="Shinya K."/>
            <person name="Ikeda H."/>
        </authorList>
    </citation>
    <scope>NUCLEOTIDE SEQUENCE [LARGE SCALE GENOMIC DNA]</scope>
    <source>
        <strain evidence="4 5">M497-1</strain>
    </source>
</reference>
<organism evidence="4 5">
    <name type="scientific">Lysobacter enzymogenes</name>
    <dbReference type="NCBI Taxonomy" id="69"/>
    <lineage>
        <taxon>Bacteria</taxon>
        <taxon>Pseudomonadati</taxon>
        <taxon>Pseudomonadota</taxon>
        <taxon>Gammaproteobacteria</taxon>
        <taxon>Lysobacterales</taxon>
        <taxon>Lysobacteraceae</taxon>
        <taxon>Lysobacter</taxon>
    </lineage>
</organism>
<feature type="signal peptide" evidence="2">
    <location>
        <begin position="1"/>
        <end position="36"/>
    </location>
</feature>
<dbReference type="GeneID" id="83065617"/>
<feature type="region of interest" description="Disordered" evidence="1">
    <location>
        <begin position="281"/>
        <end position="300"/>
    </location>
</feature>
<feature type="chain" id="PRO_5043493655" description="DUF4097 domain-containing protein" evidence="2">
    <location>
        <begin position="37"/>
        <end position="319"/>
    </location>
</feature>
<evidence type="ECO:0000259" key="3">
    <source>
        <dbReference type="Pfam" id="PF13349"/>
    </source>
</evidence>
<keyword evidence="2" id="KW-0732">Signal</keyword>
<proteinExistence type="predicted"/>
<dbReference type="KEGG" id="lem:LEN_3812"/>
<dbReference type="Proteomes" id="UP000218824">
    <property type="component" value="Chromosome"/>
</dbReference>
<protein>
    <recommendedName>
        <fullName evidence="3">DUF4097 domain-containing protein</fullName>
    </recommendedName>
</protein>
<accession>A0AAU9ALM7</accession>
<evidence type="ECO:0000256" key="2">
    <source>
        <dbReference type="SAM" id="SignalP"/>
    </source>
</evidence>
<name>A0AAU9ALM7_LYSEN</name>
<evidence type="ECO:0000256" key="1">
    <source>
        <dbReference type="SAM" id="MobiDB-lite"/>
    </source>
</evidence>
<gene>
    <name evidence="4" type="ORF">LEN_3812</name>
</gene>
<evidence type="ECO:0000313" key="4">
    <source>
        <dbReference type="EMBL" id="BAV99299.1"/>
    </source>
</evidence>
<dbReference type="Pfam" id="PF13349">
    <property type="entry name" value="DUF4097"/>
    <property type="match status" value="1"/>
</dbReference>
<feature type="domain" description="DUF4097" evidence="3">
    <location>
        <begin position="53"/>
        <end position="313"/>
    </location>
</feature>
<dbReference type="InterPro" id="IPR025164">
    <property type="entry name" value="Toastrack_DUF4097"/>
</dbReference>
<dbReference type="Gene3D" id="2.160.20.120">
    <property type="match status" value="1"/>
</dbReference>
<dbReference type="EMBL" id="AP014940">
    <property type="protein sequence ID" value="BAV99299.1"/>
    <property type="molecule type" value="Genomic_DNA"/>
</dbReference>
<sequence>MIPAAFRNRSVPRAVAPGLPALTLTVALAAALPAFAATPINETRALDPLGSVEIDNVKGSIQVRVWDRPEVKIEGSLGDGVEKLAIEGDKQQLSIKVRYPNRGSGIGFLAGGDKGEPSDLKITVPLRAKLDIDAVSASVDVNGVASRELKIESVSGDVIVAGAPREAQIESVSGDLNLTLNSPKVSAQTVSGDLNLRGRLSGEASVETVSGSVDMAAHESSLNKISGESVSGDLRIAAALAAGGEIGLKTVSGDVRLRLPRNLSAVVRGESFSGDLRAPDAQIQRPKHGPGSSFEQRYGGGNGRVRLETFSGDAVLDLN</sequence>
<evidence type="ECO:0000313" key="5">
    <source>
        <dbReference type="Proteomes" id="UP000218824"/>
    </source>
</evidence>